<protein>
    <recommendedName>
        <fullName evidence="4">DUF4124 domain-containing protein</fullName>
    </recommendedName>
</protein>
<keyword evidence="1" id="KW-0175">Coiled coil</keyword>
<sequence length="198" mass="23252">MRVIITILLLTLFNAHIYAQGKTYFRYRNEQGVLVMSDAIPVKYVEKGYEIVDIYGRLYKVVPPEPSQEEKDRLRKKNLEKERLAKRDRELSLRYSHIEDIRAAKKRKLRGIDTNIFTLQLTLNNIAERIKEYQATAAANERQGKEISKETLVAMQQLESNKQLIEEELEQKKLDKQGVAKKYDQDMERFSEIQSTAN</sequence>
<proteinExistence type="predicted"/>
<accession>A0A1D2QRC7</accession>
<evidence type="ECO:0000313" key="2">
    <source>
        <dbReference type="EMBL" id="ODS24132.1"/>
    </source>
</evidence>
<comment type="caution">
    <text evidence="2">The sequence shown here is derived from an EMBL/GenBank/DDBJ whole genome shotgun (WGS) entry which is preliminary data.</text>
</comment>
<dbReference type="STRING" id="62101.AB835_05215"/>
<dbReference type="Proteomes" id="UP000242502">
    <property type="component" value="Unassembled WGS sequence"/>
</dbReference>
<evidence type="ECO:0008006" key="4">
    <source>
        <dbReference type="Google" id="ProtNLM"/>
    </source>
</evidence>
<name>A0A1D2QRC7_9GAMM</name>
<feature type="coiled-coil region" evidence="1">
    <location>
        <begin position="123"/>
        <end position="175"/>
    </location>
</feature>
<evidence type="ECO:0000256" key="1">
    <source>
        <dbReference type="SAM" id="Coils"/>
    </source>
</evidence>
<organism evidence="2 3">
    <name type="scientific">Candidatus Endobugula sertula</name>
    <name type="common">Bugula neritina bacterial symbiont</name>
    <dbReference type="NCBI Taxonomy" id="62101"/>
    <lineage>
        <taxon>Bacteria</taxon>
        <taxon>Pseudomonadati</taxon>
        <taxon>Pseudomonadota</taxon>
        <taxon>Gammaproteobacteria</taxon>
        <taxon>Cellvibrionales</taxon>
        <taxon>Cellvibrionaceae</taxon>
        <taxon>Candidatus Endobugula</taxon>
    </lineage>
</organism>
<evidence type="ECO:0000313" key="3">
    <source>
        <dbReference type="Proteomes" id="UP000242502"/>
    </source>
</evidence>
<reference evidence="2 3" key="1">
    <citation type="journal article" date="2016" name="Appl. Environ. Microbiol.">
        <title>Lack of Overt Genome Reduction in the Bryostatin-Producing Bryozoan Symbiont "Candidatus Endobugula sertula".</title>
        <authorList>
            <person name="Miller I.J."/>
            <person name="Vanee N."/>
            <person name="Fong S.S."/>
            <person name="Lim-Fong G.E."/>
            <person name="Kwan J.C."/>
        </authorList>
    </citation>
    <scope>NUCLEOTIDE SEQUENCE [LARGE SCALE GENOMIC DNA]</scope>
    <source>
        <strain evidence="2">AB1-4</strain>
    </source>
</reference>
<dbReference type="AlphaFoldDB" id="A0A1D2QRC7"/>
<gene>
    <name evidence="2" type="ORF">AB835_05215</name>
</gene>
<dbReference type="EMBL" id="MDLC01000013">
    <property type="protein sequence ID" value="ODS24132.1"/>
    <property type="molecule type" value="Genomic_DNA"/>
</dbReference>